<dbReference type="EMBL" id="JAENHL010000007">
    <property type="protein sequence ID" value="MBK1868263.1"/>
    <property type="molecule type" value="Genomic_DNA"/>
</dbReference>
<name>A0ACC5R6R1_9HYPH</name>
<evidence type="ECO:0000313" key="1">
    <source>
        <dbReference type="EMBL" id="MBK1868263.1"/>
    </source>
</evidence>
<reference evidence="1" key="1">
    <citation type="submission" date="2021-01" db="EMBL/GenBank/DDBJ databases">
        <authorList>
            <person name="Sun Q."/>
        </authorList>
    </citation>
    <scope>NUCLEOTIDE SEQUENCE</scope>
    <source>
        <strain evidence="1">YIM B02566</strain>
    </source>
</reference>
<gene>
    <name evidence="1" type="ORF">JHL16_18060</name>
</gene>
<dbReference type="Proteomes" id="UP000616151">
    <property type="component" value="Unassembled WGS sequence"/>
</dbReference>
<comment type="caution">
    <text evidence="1">The sequence shown here is derived from an EMBL/GenBank/DDBJ whole genome shotgun (WGS) entry which is preliminary data.</text>
</comment>
<organism evidence="1 2">
    <name type="scientific">Taklimakanibacter albus</name>
    <dbReference type="NCBI Taxonomy" id="2800327"/>
    <lineage>
        <taxon>Bacteria</taxon>
        <taxon>Pseudomonadati</taxon>
        <taxon>Pseudomonadota</taxon>
        <taxon>Alphaproteobacteria</taxon>
        <taxon>Hyphomicrobiales</taxon>
        <taxon>Aestuariivirgaceae</taxon>
        <taxon>Taklimakanibacter</taxon>
    </lineage>
</organism>
<evidence type="ECO:0000313" key="2">
    <source>
        <dbReference type="Proteomes" id="UP000616151"/>
    </source>
</evidence>
<accession>A0ACC5R6R1</accession>
<protein>
    <submittedName>
        <fullName evidence="1">Uncharacterized protein</fullName>
    </submittedName>
</protein>
<keyword evidence="2" id="KW-1185">Reference proteome</keyword>
<sequence length="305" mass="32446">MLLPAGRIEANDGRAWLNDRPDVVVANFNSGGLDLPFDFEHGSEKRAPLGEFVPAAGWIVDVANREGAIWARVQWTERGRSAIEAKEVRYVSPAFHHELETGRIVSLSSAALCLSPAISSLPAIASRQNPQEKENDEMDRKALCQKLGLAENATDADIAAAIGTLQQKATASASQVDLAQYVPRADYDAVLADRNNLQTSIASRQAADLTTEGTALVEQAIKDAKIAPASKGFYLSLCSSREGIDKLKAFIASAPTVVPTTIGEDTGDKGTAKALTSQQKKIAASLGISEEDFAKDLAADAKKEA</sequence>
<proteinExistence type="predicted"/>